<evidence type="ECO:0000313" key="4">
    <source>
        <dbReference type="EMBL" id="BEQ13304.1"/>
    </source>
</evidence>
<keyword evidence="2" id="KW-0732">Signal</keyword>
<protein>
    <recommendedName>
        <fullName evidence="3">TPM domain-containing protein</fullName>
    </recommendedName>
</protein>
<evidence type="ECO:0000259" key="3">
    <source>
        <dbReference type="Pfam" id="PF04536"/>
    </source>
</evidence>
<dbReference type="Proteomes" id="UP001366166">
    <property type="component" value="Chromosome"/>
</dbReference>
<dbReference type="Gene3D" id="3.10.310.50">
    <property type="match status" value="1"/>
</dbReference>
<feature type="signal peptide" evidence="2">
    <location>
        <begin position="1"/>
        <end position="25"/>
    </location>
</feature>
<feature type="domain" description="TPM" evidence="3">
    <location>
        <begin position="42"/>
        <end position="159"/>
    </location>
</feature>
<accession>A0AAU9EDG2</accession>
<dbReference type="AlphaFoldDB" id="A0AAU9EDG2"/>
<keyword evidence="1" id="KW-0812">Transmembrane</keyword>
<gene>
    <name evidence="4" type="ORF">FAK_03700</name>
</gene>
<keyword evidence="1" id="KW-0472">Membrane</keyword>
<dbReference type="InterPro" id="IPR007621">
    <property type="entry name" value="TPM_dom"/>
</dbReference>
<dbReference type="Pfam" id="PF04536">
    <property type="entry name" value="TPM_phosphatase"/>
    <property type="match status" value="1"/>
</dbReference>
<dbReference type="RefSeq" id="WP_338604874.1">
    <property type="nucleotide sequence ID" value="NZ_AP028679.1"/>
</dbReference>
<feature type="transmembrane region" description="Helical" evidence="1">
    <location>
        <begin position="189"/>
        <end position="209"/>
    </location>
</feature>
<name>A0AAU9EDG2_9BACT</name>
<evidence type="ECO:0000256" key="2">
    <source>
        <dbReference type="SAM" id="SignalP"/>
    </source>
</evidence>
<keyword evidence="5" id="KW-1185">Reference proteome</keyword>
<proteinExistence type="predicted"/>
<evidence type="ECO:0000256" key="1">
    <source>
        <dbReference type="SAM" id="Phobius"/>
    </source>
</evidence>
<dbReference type="PANTHER" id="PTHR30373:SF2">
    <property type="entry name" value="UPF0603 PROTEIN YGCG"/>
    <property type="match status" value="1"/>
</dbReference>
<feature type="chain" id="PRO_5043998112" description="TPM domain-containing protein" evidence="2">
    <location>
        <begin position="26"/>
        <end position="272"/>
    </location>
</feature>
<dbReference type="PANTHER" id="PTHR30373">
    <property type="entry name" value="UPF0603 PROTEIN YGCG"/>
    <property type="match status" value="1"/>
</dbReference>
<reference evidence="5" key="1">
    <citation type="journal article" date="2023" name="Arch. Microbiol.">
        <title>Desulfoferula mesophilus gen. nov. sp. nov., a mesophilic sulfate-reducing bacterium isolated from a brackish lake sediment.</title>
        <authorList>
            <person name="Watanabe T."/>
            <person name="Yabe T."/>
            <person name="Tsuji J.M."/>
            <person name="Fukui M."/>
        </authorList>
    </citation>
    <scope>NUCLEOTIDE SEQUENCE [LARGE SCALE GENOMIC DNA]</scope>
    <source>
        <strain evidence="5">12FAK</strain>
    </source>
</reference>
<dbReference type="KEGG" id="dmp:FAK_03700"/>
<keyword evidence="1" id="KW-1133">Transmembrane helix</keyword>
<organism evidence="4 5">
    <name type="scientific">Desulfoferula mesophila</name>
    <dbReference type="NCBI Taxonomy" id="3058419"/>
    <lineage>
        <taxon>Bacteria</taxon>
        <taxon>Pseudomonadati</taxon>
        <taxon>Thermodesulfobacteriota</taxon>
        <taxon>Desulfarculia</taxon>
        <taxon>Desulfarculales</taxon>
        <taxon>Desulfarculaceae</taxon>
        <taxon>Desulfoferula</taxon>
    </lineage>
</organism>
<dbReference type="EMBL" id="AP028679">
    <property type="protein sequence ID" value="BEQ13304.1"/>
    <property type="molecule type" value="Genomic_DNA"/>
</dbReference>
<evidence type="ECO:0000313" key="5">
    <source>
        <dbReference type="Proteomes" id="UP001366166"/>
    </source>
</evidence>
<sequence length="272" mass="27467">MIVRRLCCLTIALALVFMLAAGALAALDYPRPTGPGGAPSAVGDYAKLLPAQTKQAMEAIATELLQKTGAAVVVATLPSLDGESIEQAAVQLFEKWGIGKKGEDKGVLILVAPTERKLRIEVGYGLEGVLTDATSGAVRDQYMLPYFKKGDFAKGLLAGEVAVASVIAQASGVKLTGVPEVKLRQGSRGFSLGGLFLVLIVFWLVLRIFGKRGGRGGRGGGGGVLPALLLGSMMGGNMGGGFSRGGGFGGFGGGFGGFGGGMSGGGGASGSW</sequence>